<dbReference type="Proteomes" id="UP000242287">
    <property type="component" value="Unassembled WGS sequence"/>
</dbReference>
<dbReference type="EMBL" id="KZ302043">
    <property type="protein sequence ID" value="PFH48991.1"/>
    <property type="molecule type" value="Genomic_DNA"/>
</dbReference>
<reference evidence="1 2" key="1">
    <citation type="submission" date="2014-02" db="EMBL/GenBank/DDBJ databases">
        <title>Transposable element dynamics among asymbiotic and ectomycorrhizal Amanita fungi.</title>
        <authorList>
            <consortium name="DOE Joint Genome Institute"/>
            <person name="Hess J."/>
            <person name="Skrede I."/>
            <person name="Wolfe B."/>
            <person name="LaButti K."/>
            <person name="Ohm R.A."/>
            <person name="Grigoriev I.V."/>
            <person name="Pringle A."/>
        </authorList>
    </citation>
    <scope>NUCLEOTIDE SEQUENCE [LARGE SCALE GENOMIC DNA]</scope>
    <source>
        <strain evidence="1 2">SKay4041</strain>
    </source>
</reference>
<keyword evidence="2" id="KW-1185">Reference proteome</keyword>
<accession>A0A2A9NKZ1</accession>
<dbReference type="AlphaFoldDB" id="A0A2A9NKZ1"/>
<evidence type="ECO:0000313" key="2">
    <source>
        <dbReference type="Proteomes" id="UP000242287"/>
    </source>
</evidence>
<evidence type="ECO:0000313" key="1">
    <source>
        <dbReference type="EMBL" id="PFH48991.1"/>
    </source>
</evidence>
<proteinExistence type="predicted"/>
<gene>
    <name evidence="1" type="ORF">AMATHDRAFT_5302</name>
</gene>
<organism evidence="1 2">
    <name type="scientific">Amanita thiersii Skay4041</name>
    <dbReference type="NCBI Taxonomy" id="703135"/>
    <lineage>
        <taxon>Eukaryota</taxon>
        <taxon>Fungi</taxon>
        <taxon>Dikarya</taxon>
        <taxon>Basidiomycota</taxon>
        <taxon>Agaricomycotina</taxon>
        <taxon>Agaricomycetes</taxon>
        <taxon>Agaricomycetidae</taxon>
        <taxon>Agaricales</taxon>
        <taxon>Pluteineae</taxon>
        <taxon>Amanitaceae</taxon>
        <taxon>Amanita</taxon>
    </lineage>
</organism>
<name>A0A2A9NKZ1_9AGAR</name>
<sequence length="193" mass="21431">MLTLQNYWLLQVHSHVQELSAKSKTDINIMKPFGVYPMAELDEDDAGATTVGLPLVEVETEAERDILDTGAVDEVGDVTTSTVKGMTSIEVTRTSPGAFDCCCAKSHIACYAAHLWRLEDTSSYWYPQKIKPSPSTLNRLSQENRARLNTATHRYQEYLQLEVPIQSILGESVLTNPGLMNISLSRSGTSNFF</sequence>
<protein>
    <submittedName>
        <fullName evidence="1">Uncharacterized protein</fullName>
    </submittedName>
</protein>